<dbReference type="PRINTS" id="PR00398">
    <property type="entry name" value="STRDHORMONER"/>
</dbReference>
<dbReference type="PRINTS" id="PR00546">
    <property type="entry name" value="THYROIDHORMR"/>
</dbReference>
<evidence type="ECO:0000313" key="12">
    <source>
        <dbReference type="Proteomes" id="UP000735302"/>
    </source>
</evidence>
<dbReference type="InterPro" id="IPR001723">
    <property type="entry name" value="Nuclear_hrmn_rcpt"/>
</dbReference>
<dbReference type="PANTHER" id="PTHR24082">
    <property type="entry name" value="NUCLEAR HORMONE RECEPTOR"/>
    <property type="match status" value="1"/>
</dbReference>
<dbReference type="GO" id="GO:0045944">
    <property type="term" value="P:positive regulation of transcription by RNA polymerase II"/>
    <property type="evidence" value="ECO:0007669"/>
    <property type="project" value="TreeGrafter"/>
</dbReference>
<evidence type="ECO:0000259" key="10">
    <source>
        <dbReference type="PROSITE" id="PS51843"/>
    </source>
</evidence>
<dbReference type="PANTHER" id="PTHR24082:SF473">
    <property type="entry name" value="ECDYSONE-INDUCED PROTEIN 75B, ISOFORM B"/>
    <property type="match status" value="1"/>
</dbReference>
<evidence type="ECO:0000256" key="4">
    <source>
        <dbReference type="ARBA" id="ARBA00022833"/>
    </source>
</evidence>
<keyword evidence="7" id="KW-0804">Transcription</keyword>
<dbReference type="Gene3D" id="1.10.565.10">
    <property type="entry name" value="Retinoid X Receptor"/>
    <property type="match status" value="1"/>
</dbReference>
<evidence type="ECO:0000256" key="8">
    <source>
        <dbReference type="ARBA" id="ARBA00023170"/>
    </source>
</evidence>
<keyword evidence="8 11" id="KW-0675">Receptor</keyword>
<comment type="similarity">
    <text evidence="1">Belongs to the nuclear hormone receptor family. NR1 subfamily.</text>
</comment>
<feature type="region of interest" description="Disordered" evidence="9">
    <location>
        <begin position="69"/>
        <end position="111"/>
    </location>
</feature>
<keyword evidence="4" id="KW-0862">Zinc</keyword>
<dbReference type="EMBL" id="BLXT01005502">
    <property type="protein sequence ID" value="GFO23170.1"/>
    <property type="molecule type" value="Genomic_DNA"/>
</dbReference>
<accession>A0AAV4BRI1</accession>
<evidence type="ECO:0000256" key="1">
    <source>
        <dbReference type="ARBA" id="ARBA00008092"/>
    </source>
</evidence>
<keyword evidence="6" id="KW-0238">DNA-binding</keyword>
<dbReference type="AlphaFoldDB" id="A0AAV4BRI1"/>
<dbReference type="InterPro" id="IPR035500">
    <property type="entry name" value="NHR-like_dom_sf"/>
</dbReference>
<dbReference type="SUPFAM" id="SSF48508">
    <property type="entry name" value="Nuclear receptor ligand-binding domain"/>
    <property type="match status" value="1"/>
</dbReference>
<gene>
    <name evidence="11" type="ORF">PoB_004967500</name>
</gene>
<sequence>MAELQKILDAEMAFKSDIMENVLSTLNTTSSTINANLNTAKINKTSTSSVTANMNDNDSSMDIRLIDNSREKTTTTSNINRNTTGASNVVSSDSNLNSNANINSSPAKRDQDQMHFYVDPKANCLADVQSVLNKAKETCDDKKRLIIDQITDVTTDAHMATTLNTQENIREANERIARQQEAMGNQMPDMSKLSLNPSVMMKHFLNSMVPEMTKVVNFSKNLPGFSELDMDDQVKLIKQGIFEVMIARITLLIDNATDTMIDPSLKMKSPRPMVRQMSPLGPFIDQFFDIAKLTNPLNLTDGENGLFGAILILCPDRLGLKNVAGVQVLQQLYLQALHLLMRHNHKDADVLFANLLSSIPTIRKINDEHFRMVSNMKKKSPSDFEAHFPQLHRELFDVSLH</sequence>
<evidence type="ECO:0000256" key="2">
    <source>
        <dbReference type="ARBA" id="ARBA00022723"/>
    </source>
</evidence>
<dbReference type="GO" id="GO:0030154">
    <property type="term" value="P:cell differentiation"/>
    <property type="evidence" value="ECO:0007669"/>
    <property type="project" value="TreeGrafter"/>
</dbReference>
<dbReference type="PROSITE" id="PS51843">
    <property type="entry name" value="NR_LBD"/>
    <property type="match status" value="1"/>
</dbReference>
<feature type="compositionally biased region" description="Low complexity" evidence="9">
    <location>
        <begin position="74"/>
        <end position="105"/>
    </location>
</feature>
<keyword evidence="5" id="KW-0805">Transcription regulation</keyword>
<dbReference type="InterPro" id="IPR050234">
    <property type="entry name" value="Nuclear_hormone_rcpt_NR1"/>
</dbReference>
<evidence type="ECO:0000256" key="7">
    <source>
        <dbReference type="ARBA" id="ARBA00023163"/>
    </source>
</evidence>
<evidence type="ECO:0000256" key="9">
    <source>
        <dbReference type="SAM" id="MobiDB-lite"/>
    </source>
</evidence>
<dbReference type="InterPro" id="IPR001728">
    <property type="entry name" value="ThyrH_rcpt"/>
</dbReference>
<reference evidence="11 12" key="1">
    <citation type="journal article" date="2021" name="Elife">
        <title>Chloroplast acquisition without the gene transfer in kleptoplastic sea slugs, Plakobranchus ocellatus.</title>
        <authorList>
            <person name="Maeda T."/>
            <person name="Takahashi S."/>
            <person name="Yoshida T."/>
            <person name="Shimamura S."/>
            <person name="Takaki Y."/>
            <person name="Nagai Y."/>
            <person name="Toyoda A."/>
            <person name="Suzuki Y."/>
            <person name="Arimoto A."/>
            <person name="Ishii H."/>
            <person name="Satoh N."/>
            <person name="Nishiyama T."/>
            <person name="Hasebe M."/>
            <person name="Maruyama T."/>
            <person name="Minagawa J."/>
            <person name="Obokata J."/>
            <person name="Shigenobu S."/>
        </authorList>
    </citation>
    <scope>NUCLEOTIDE SEQUENCE [LARGE SCALE GENOMIC DNA]</scope>
</reference>
<evidence type="ECO:0000256" key="6">
    <source>
        <dbReference type="ARBA" id="ARBA00023125"/>
    </source>
</evidence>
<dbReference type="Proteomes" id="UP000735302">
    <property type="component" value="Unassembled WGS sequence"/>
</dbReference>
<name>A0AAV4BRI1_9GAST</name>
<dbReference type="GO" id="GO:0000978">
    <property type="term" value="F:RNA polymerase II cis-regulatory region sequence-specific DNA binding"/>
    <property type="evidence" value="ECO:0007669"/>
    <property type="project" value="TreeGrafter"/>
</dbReference>
<proteinExistence type="inferred from homology"/>
<keyword evidence="3" id="KW-0863">Zinc-finger</keyword>
<comment type="caution">
    <text evidence="11">The sequence shown here is derived from an EMBL/GenBank/DDBJ whole genome shotgun (WGS) entry which is preliminary data.</text>
</comment>
<dbReference type="SMART" id="SM00430">
    <property type="entry name" value="HOLI"/>
    <property type="match status" value="1"/>
</dbReference>
<dbReference type="GO" id="GO:0004879">
    <property type="term" value="F:nuclear receptor activity"/>
    <property type="evidence" value="ECO:0007669"/>
    <property type="project" value="InterPro"/>
</dbReference>
<keyword evidence="2" id="KW-0479">Metal-binding</keyword>
<keyword evidence="12" id="KW-1185">Reference proteome</keyword>
<dbReference type="InterPro" id="IPR000536">
    <property type="entry name" value="Nucl_hrmn_rcpt_lig-bd"/>
</dbReference>
<organism evidence="11 12">
    <name type="scientific">Plakobranchus ocellatus</name>
    <dbReference type="NCBI Taxonomy" id="259542"/>
    <lineage>
        <taxon>Eukaryota</taxon>
        <taxon>Metazoa</taxon>
        <taxon>Spiralia</taxon>
        <taxon>Lophotrochozoa</taxon>
        <taxon>Mollusca</taxon>
        <taxon>Gastropoda</taxon>
        <taxon>Heterobranchia</taxon>
        <taxon>Euthyneura</taxon>
        <taxon>Panpulmonata</taxon>
        <taxon>Sacoglossa</taxon>
        <taxon>Placobranchoidea</taxon>
        <taxon>Plakobranchidae</taxon>
        <taxon>Plakobranchus</taxon>
    </lineage>
</organism>
<feature type="domain" description="NR LBD" evidence="10">
    <location>
        <begin position="165"/>
        <end position="395"/>
    </location>
</feature>
<dbReference type="Pfam" id="PF00104">
    <property type="entry name" value="Hormone_recep"/>
    <property type="match status" value="1"/>
</dbReference>
<dbReference type="GO" id="GO:0009755">
    <property type="term" value="P:hormone-mediated signaling pathway"/>
    <property type="evidence" value="ECO:0007669"/>
    <property type="project" value="TreeGrafter"/>
</dbReference>
<evidence type="ECO:0000256" key="5">
    <source>
        <dbReference type="ARBA" id="ARBA00023015"/>
    </source>
</evidence>
<dbReference type="GO" id="GO:0008270">
    <property type="term" value="F:zinc ion binding"/>
    <property type="evidence" value="ECO:0007669"/>
    <property type="project" value="UniProtKB-KW"/>
</dbReference>
<dbReference type="GO" id="GO:0000122">
    <property type="term" value="P:negative regulation of transcription by RNA polymerase II"/>
    <property type="evidence" value="ECO:0007669"/>
    <property type="project" value="TreeGrafter"/>
</dbReference>
<dbReference type="CDD" id="cd06929">
    <property type="entry name" value="NR_LBD_F1"/>
    <property type="match status" value="1"/>
</dbReference>
<evidence type="ECO:0000256" key="3">
    <source>
        <dbReference type="ARBA" id="ARBA00022771"/>
    </source>
</evidence>
<protein>
    <submittedName>
        <fullName evidence="11">Nuclear receptor subfamily 1 def</fullName>
    </submittedName>
</protein>
<evidence type="ECO:0000313" key="11">
    <source>
        <dbReference type="EMBL" id="GFO23170.1"/>
    </source>
</evidence>